<dbReference type="EMBL" id="FMPG01000002">
    <property type="protein sequence ID" value="SCS66635.1"/>
    <property type="molecule type" value="Genomic_DNA"/>
</dbReference>
<accession>A0A1D4JXW1</accession>
<sequence length="154" mass="18387">MKEIKSINKKLLAFEILPFIVFIFGLPLPFIVPLFFTYNDKLVNTLALTVLFTFIIVYIITIIIEIITYFLYTRKITCDSSNIEMCNRVKATKVLSILYMIPILYFIVFYFRLLHVRSFRENKVSGQPAYHFWEFFLKADKKPFELQDLFQNIK</sequence>
<organism evidence="2 5">
    <name type="scientific">Staphylococcus caeli</name>
    <dbReference type="NCBI Taxonomy" id="2201815"/>
    <lineage>
        <taxon>Bacteria</taxon>
        <taxon>Bacillati</taxon>
        <taxon>Bacillota</taxon>
        <taxon>Bacilli</taxon>
        <taxon>Bacillales</taxon>
        <taxon>Staphylococcaceae</taxon>
        <taxon>Staphylococcus</taxon>
    </lineage>
</organism>
<evidence type="ECO:0000313" key="2">
    <source>
        <dbReference type="EMBL" id="SCS66635.1"/>
    </source>
</evidence>
<keyword evidence="1" id="KW-0812">Transmembrane</keyword>
<feature type="transmembrane region" description="Helical" evidence="1">
    <location>
        <begin position="93"/>
        <end position="113"/>
    </location>
</feature>
<evidence type="ECO:0000313" key="5">
    <source>
        <dbReference type="Proteomes" id="UP000095768"/>
    </source>
</evidence>
<dbReference type="Proteomes" id="UP000095768">
    <property type="component" value="Unassembled WGS sequence"/>
</dbReference>
<keyword evidence="1" id="KW-1133">Transmembrane helix</keyword>
<dbReference type="EMBL" id="FMPI01000007">
    <property type="protein sequence ID" value="SCS86263.1"/>
    <property type="molecule type" value="Genomic_DNA"/>
</dbReference>
<evidence type="ECO:0000256" key="1">
    <source>
        <dbReference type="SAM" id="Phobius"/>
    </source>
</evidence>
<protein>
    <submittedName>
        <fullName evidence="2">Membrane protein</fullName>
    </submittedName>
</protein>
<dbReference type="Proteomes" id="UP000095412">
    <property type="component" value="Unassembled WGS sequence"/>
</dbReference>
<evidence type="ECO:0000313" key="4">
    <source>
        <dbReference type="Proteomes" id="UP000095412"/>
    </source>
</evidence>
<dbReference type="Pfam" id="PF16890">
    <property type="entry name" value="DUF5083"/>
    <property type="match status" value="1"/>
</dbReference>
<feature type="transmembrane region" description="Helical" evidence="1">
    <location>
        <begin position="12"/>
        <end position="36"/>
    </location>
</feature>
<reference evidence="2 5" key="1">
    <citation type="submission" date="2016-09" db="EMBL/GenBank/DDBJ databases">
        <authorList>
            <consortium name="Pathogen Informatics"/>
        </authorList>
    </citation>
    <scope>NUCLEOTIDE SEQUENCE [LARGE SCALE GENOMIC DNA]</scope>
    <source>
        <strain evidence="2 5">82B</strain>
    </source>
</reference>
<dbReference type="AlphaFoldDB" id="A0A1D4JXW1"/>
<keyword evidence="4" id="KW-1185">Reference proteome</keyword>
<proteinExistence type="predicted"/>
<gene>
    <name evidence="2" type="ORF">SAMEA2297795_00934</name>
    <name evidence="3" type="ORF">SAMEA2297796_01269</name>
</gene>
<dbReference type="OrthoDB" id="2412980at2"/>
<reference evidence="3 4" key="2">
    <citation type="submission" date="2016-09" db="EMBL/GenBank/DDBJ databases">
        <authorList>
            <consortium name="Pathogen Informatics"/>
            <person name="Sun Q."/>
            <person name="Inoue M."/>
        </authorList>
    </citation>
    <scope>NUCLEOTIDE SEQUENCE [LARGE SCALE GENOMIC DNA]</scope>
    <source>
        <strain evidence="3 4">82C</strain>
    </source>
</reference>
<feature type="transmembrane region" description="Helical" evidence="1">
    <location>
        <begin position="48"/>
        <end position="72"/>
    </location>
</feature>
<dbReference type="RefSeq" id="WP_069995442.1">
    <property type="nucleotide sequence ID" value="NZ_FMPG01000002.1"/>
</dbReference>
<name>A0A1D4JXW1_9STAP</name>
<evidence type="ECO:0000313" key="3">
    <source>
        <dbReference type="EMBL" id="SCS86263.1"/>
    </source>
</evidence>
<keyword evidence="1" id="KW-0472">Membrane</keyword>
<dbReference type="InterPro" id="IPR031676">
    <property type="entry name" value="DUF5083"/>
</dbReference>